<evidence type="ECO:0000256" key="2">
    <source>
        <dbReference type="ARBA" id="ARBA00022443"/>
    </source>
</evidence>
<sequence>MSAPPKPWEGSAPTMENSYNPISSNGLLSQTPSQAPPVPVRNQQGSYSSYNSPYSSPYSSPYMSGGMGLSPYSSYSPYSSIGGAYGGYGGYRNYGQGGYPQSNFVRQAEASSRNAFQSIESVVSAFSSISMMLESTYSALYNSFRAVLGVAGHLTHVKDQLTAILSSIALFKTLRYLWRKLQVLLKLKPESTVEDVWKEVNIRKATGDGNGKSNWPIIMFFAIVMAGPWLIWKLLSSLGKNSESEWHLGKSPHFICQVNYDFEGRQEDEISVKQGEKLRVAPQEMQTVQNWLICATPSGKIGLVPQNYIKIIGKGRIEDETEVKPPSEENLNTAWKED</sequence>
<evidence type="ECO:0000256" key="14">
    <source>
        <dbReference type="SAM" id="MobiDB-lite"/>
    </source>
</evidence>
<dbReference type="InterPro" id="IPR036028">
    <property type="entry name" value="SH3-like_dom_sf"/>
</dbReference>
<dbReference type="GO" id="GO:1990429">
    <property type="term" value="C:peroxisomal importomer complex"/>
    <property type="evidence" value="ECO:0007669"/>
    <property type="project" value="TreeGrafter"/>
</dbReference>
<organism evidence="16 17">
    <name type="scientific">Dimorphilus gyrociliatus</name>
    <dbReference type="NCBI Taxonomy" id="2664684"/>
    <lineage>
        <taxon>Eukaryota</taxon>
        <taxon>Metazoa</taxon>
        <taxon>Spiralia</taxon>
        <taxon>Lophotrochozoa</taxon>
        <taxon>Annelida</taxon>
        <taxon>Polychaeta</taxon>
        <taxon>Polychaeta incertae sedis</taxon>
        <taxon>Dinophilidae</taxon>
        <taxon>Dimorphilus</taxon>
    </lineage>
</organism>
<dbReference type="SMART" id="SM00326">
    <property type="entry name" value="SH3"/>
    <property type="match status" value="1"/>
</dbReference>
<evidence type="ECO:0000256" key="8">
    <source>
        <dbReference type="ARBA" id="ARBA00023136"/>
    </source>
</evidence>
<keyword evidence="8" id="KW-0472">Membrane</keyword>
<dbReference type="SUPFAM" id="SSF50044">
    <property type="entry name" value="SH3-domain"/>
    <property type="match status" value="1"/>
</dbReference>
<gene>
    <name evidence="16" type="ORF">DGYR_LOCUS10005</name>
</gene>
<comment type="similarity">
    <text evidence="1">Belongs to the peroxin-13 family.</text>
</comment>
<feature type="domain" description="SH3" evidence="15">
    <location>
        <begin position="251"/>
        <end position="314"/>
    </location>
</feature>
<evidence type="ECO:0000313" key="16">
    <source>
        <dbReference type="EMBL" id="CAD5122158.1"/>
    </source>
</evidence>
<reference evidence="16 17" key="1">
    <citation type="submission" date="2020-08" db="EMBL/GenBank/DDBJ databases">
        <authorList>
            <person name="Hejnol A."/>
        </authorList>
    </citation>
    <scope>NUCLEOTIDE SEQUENCE [LARGE SCALE GENOMIC DNA]</scope>
</reference>
<evidence type="ECO:0000256" key="5">
    <source>
        <dbReference type="ARBA" id="ARBA00022927"/>
    </source>
</evidence>
<protein>
    <recommendedName>
        <fullName evidence="11">Peroxisomal membrane protein PEX13</fullName>
    </recommendedName>
    <alternativeName>
        <fullName evidence="10">Peroxin-13</fullName>
    </alternativeName>
</protein>
<dbReference type="PANTHER" id="PTHR19332:SF1">
    <property type="entry name" value="PEROXISOMAL MEMBRANE PROTEIN PEX13"/>
    <property type="match status" value="1"/>
</dbReference>
<keyword evidence="3" id="KW-0813">Transport</keyword>
<dbReference type="GO" id="GO:0016560">
    <property type="term" value="P:protein import into peroxisome matrix, docking"/>
    <property type="evidence" value="ECO:0007669"/>
    <property type="project" value="InterPro"/>
</dbReference>
<evidence type="ECO:0000256" key="7">
    <source>
        <dbReference type="ARBA" id="ARBA00023010"/>
    </source>
</evidence>
<dbReference type="Pfam" id="PF14604">
    <property type="entry name" value="SH3_9"/>
    <property type="match status" value="1"/>
</dbReference>
<dbReference type="InterPro" id="IPR001452">
    <property type="entry name" value="SH3_domain"/>
</dbReference>
<keyword evidence="4" id="KW-0812">Transmembrane</keyword>
<evidence type="ECO:0000259" key="15">
    <source>
        <dbReference type="PROSITE" id="PS50002"/>
    </source>
</evidence>
<dbReference type="Pfam" id="PF04088">
    <property type="entry name" value="Peroxin-13_N"/>
    <property type="match status" value="1"/>
</dbReference>
<dbReference type="Gene3D" id="2.30.30.40">
    <property type="entry name" value="SH3 Domains"/>
    <property type="match status" value="1"/>
</dbReference>
<name>A0A7I8W1X4_9ANNE</name>
<evidence type="ECO:0000256" key="11">
    <source>
        <dbReference type="ARBA" id="ARBA00034535"/>
    </source>
</evidence>
<dbReference type="InterPro" id="IPR007223">
    <property type="entry name" value="Peroxin-13_N"/>
</dbReference>
<feature type="compositionally biased region" description="Polar residues" evidence="14">
    <location>
        <begin position="14"/>
        <end position="33"/>
    </location>
</feature>
<keyword evidence="5" id="KW-0653">Protein transport</keyword>
<keyword evidence="17" id="KW-1185">Reference proteome</keyword>
<dbReference type="PANTHER" id="PTHR19332">
    <property type="entry name" value="PEROXISOMAL MEMBRANE PROTEIN PEX13"/>
    <property type="match status" value="1"/>
</dbReference>
<dbReference type="Proteomes" id="UP000549394">
    <property type="component" value="Unassembled WGS sequence"/>
</dbReference>
<comment type="caution">
    <text evidence="16">The sequence shown here is derived from an EMBL/GenBank/DDBJ whole genome shotgun (WGS) entry which is preliminary data.</text>
</comment>
<evidence type="ECO:0000256" key="9">
    <source>
        <dbReference type="ARBA" id="ARBA00023140"/>
    </source>
</evidence>
<dbReference type="OrthoDB" id="10037838at2759"/>
<keyword evidence="2 13" id="KW-0728">SH3 domain</keyword>
<feature type="region of interest" description="Disordered" evidence="14">
    <location>
        <begin position="1"/>
        <end position="52"/>
    </location>
</feature>
<accession>A0A7I8W1X4</accession>
<dbReference type="GO" id="GO:0005778">
    <property type="term" value="C:peroxisomal membrane"/>
    <property type="evidence" value="ECO:0007669"/>
    <property type="project" value="UniProtKB-SubCell"/>
</dbReference>
<evidence type="ECO:0000256" key="12">
    <source>
        <dbReference type="ARBA" id="ARBA00046271"/>
    </source>
</evidence>
<evidence type="ECO:0000256" key="3">
    <source>
        <dbReference type="ARBA" id="ARBA00022448"/>
    </source>
</evidence>
<evidence type="ECO:0000256" key="1">
    <source>
        <dbReference type="ARBA" id="ARBA00006033"/>
    </source>
</evidence>
<keyword evidence="6" id="KW-1133">Transmembrane helix</keyword>
<evidence type="ECO:0000256" key="4">
    <source>
        <dbReference type="ARBA" id="ARBA00022692"/>
    </source>
</evidence>
<dbReference type="InterPro" id="IPR035463">
    <property type="entry name" value="Pex13"/>
</dbReference>
<evidence type="ECO:0000256" key="10">
    <source>
        <dbReference type="ARBA" id="ARBA00029693"/>
    </source>
</evidence>
<keyword evidence="7" id="KW-0811">Translocation</keyword>
<keyword evidence="9" id="KW-0576">Peroxisome</keyword>
<evidence type="ECO:0000256" key="6">
    <source>
        <dbReference type="ARBA" id="ARBA00022989"/>
    </source>
</evidence>
<comment type="subcellular location">
    <subcellularLocation>
        <location evidence="12">Peroxisome membrane</location>
    </subcellularLocation>
</comment>
<evidence type="ECO:0000313" key="17">
    <source>
        <dbReference type="Proteomes" id="UP000549394"/>
    </source>
</evidence>
<proteinExistence type="inferred from homology"/>
<dbReference type="PROSITE" id="PS50002">
    <property type="entry name" value="SH3"/>
    <property type="match status" value="1"/>
</dbReference>
<dbReference type="AlphaFoldDB" id="A0A7I8W1X4"/>
<dbReference type="EMBL" id="CAJFCJ010000016">
    <property type="protein sequence ID" value="CAD5122158.1"/>
    <property type="molecule type" value="Genomic_DNA"/>
</dbReference>
<evidence type="ECO:0000256" key="13">
    <source>
        <dbReference type="PROSITE-ProRule" id="PRU00192"/>
    </source>
</evidence>